<feature type="transmembrane region" description="Helical" evidence="5">
    <location>
        <begin position="180"/>
        <end position="200"/>
    </location>
</feature>
<dbReference type="SUPFAM" id="SSF103481">
    <property type="entry name" value="Multidrug resistance efflux transporter EmrE"/>
    <property type="match status" value="1"/>
</dbReference>
<accession>A0A7S1RXV4</accession>
<dbReference type="InterPro" id="IPR050186">
    <property type="entry name" value="TPT_transporter"/>
</dbReference>
<feature type="transmembrane region" description="Helical" evidence="5">
    <location>
        <begin position="150"/>
        <end position="168"/>
    </location>
</feature>
<feature type="transmembrane region" description="Helical" evidence="5">
    <location>
        <begin position="265"/>
        <end position="283"/>
    </location>
</feature>
<keyword evidence="4 5" id="KW-0472">Membrane</keyword>
<protein>
    <recommendedName>
        <fullName evidence="7">Sugar phosphate transporter domain-containing protein</fullName>
    </recommendedName>
</protein>
<evidence type="ECO:0000256" key="1">
    <source>
        <dbReference type="ARBA" id="ARBA00004141"/>
    </source>
</evidence>
<gene>
    <name evidence="6" type="ORF">ACAT0790_LOCUS55315</name>
</gene>
<comment type="subcellular location">
    <subcellularLocation>
        <location evidence="1">Membrane</location>
        <topology evidence="1">Multi-pass membrane protein</topology>
    </subcellularLocation>
</comment>
<feature type="transmembrane region" description="Helical" evidence="5">
    <location>
        <begin position="325"/>
        <end position="343"/>
    </location>
</feature>
<evidence type="ECO:0000256" key="3">
    <source>
        <dbReference type="ARBA" id="ARBA00022989"/>
    </source>
</evidence>
<dbReference type="InterPro" id="IPR037185">
    <property type="entry name" value="EmrE-like"/>
</dbReference>
<proteinExistence type="predicted"/>
<dbReference type="PANTHER" id="PTHR11132">
    <property type="entry name" value="SOLUTE CARRIER FAMILY 35"/>
    <property type="match status" value="1"/>
</dbReference>
<evidence type="ECO:0008006" key="7">
    <source>
        <dbReference type="Google" id="ProtNLM"/>
    </source>
</evidence>
<keyword evidence="3 5" id="KW-1133">Transmembrane helix</keyword>
<name>A0A7S1RXV4_ALECA</name>
<dbReference type="AlphaFoldDB" id="A0A7S1RXV4"/>
<reference evidence="6" key="1">
    <citation type="submission" date="2021-01" db="EMBL/GenBank/DDBJ databases">
        <authorList>
            <person name="Corre E."/>
            <person name="Pelletier E."/>
            <person name="Niang G."/>
            <person name="Scheremetjew M."/>
            <person name="Finn R."/>
            <person name="Kale V."/>
            <person name="Holt S."/>
            <person name="Cochrane G."/>
            <person name="Meng A."/>
            <person name="Brown T."/>
            <person name="Cohen L."/>
        </authorList>
    </citation>
    <scope>NUCLEOTIDE SEQUENCE</scope>
    <source>
        <strain evidence="6">OF101</strain>
    </source>
</reference>
<evidence type="ECO:0000256" key="2">
    <source>
        <dbReference type="ARBA" id="ARBA00022692"/>
    </source>
</evidence>
<dbReference type="EMBL" id="HBGE01092936">
    <property type="protein sequence ID" value="CAD9178546.1"/>
    <property type="molecule type" value="Transcribed_RNA"/>
</dbReference>
<evidence type="ECO:0000256" key="5">
    <source>
        <dbReference type="SAM" id="Phobius"/>
    </source>
</evidence>
<organism evidence="6">
    <name type="scientific">Alexandrium catenella</name>
    <name type="common">Red tide dinoflagellate</name>
    <name type="synonym">Gonyaulax catenella</name>
    <dbReference type="NCBI Taxonomy" id="2925"/>
    <lineage>
        <taxon>Eukaryota</taxon>
        <taxon>Sar</taxon>
        <taxon>Alveolata</taxon>
        <taxon>Dinophyceae</taxon>
        <taxon>Gonyaulacales</taxon>
        <taxon>Pyrocystaceae</taxon>
        <taxon>Alexandrium</taxon>
    </lineage>
</organism>
<sequence>MPGQDKVLAAKVAASVVVYCLAVSAVPIYNKKVFSGKVCWDEGACAKSFPYPIATAFLQLGFVSLVLGFASVVGHLCSPQARAAGRSWVFGPHFGYKLRHVAPVGLLFGVKYAITNWGLALVPTAKHLLLQSTDLVWTVIFARAINKERLGLFEGVAAVFSVVGGVLISLEAGGNLEAPVLGLTVNLLTPIFLALCITTLRKGVAELFRPDNCVGGMSPAEFTAIKLALSSAMALAISFLLENEGVLAAEGRKHPQSWWSALHEYPAVSLGLLFVGGLFVLVFQVNITWLSGLTSATAVGIVGEVKVVPQWFINAAFSAKLDLSPFNIAGALFSLAGSVLYASSASQPRRLILTRQGVQWVAREGSEPLKESLTPAHGVEVRTLESGQARGA</sequence>
<evidence type="ECO:0000256" key="4">
    <source>
        <dbReference type="ARBA" id="ARBA00023136"/>
    </source>
</evidence>
<evidence type="ECO:0000313" key="6">
    <source>
        <dbReference type="EMBL" id="CAD9178546.1"/>
    </source>
</evidence>
<feature type="transmembrane region" description="Helical" evidence="5">
    <location>
        <begin position="49"/>
        <end position="77"/>
    </location>
</feature>
<dbReference type="GO" id="GO:0016020">
    <property type="term" value="C:membrane"/>
    <property type="evidence" value="ECO:0007669"/>
    <property type="project" value="UniProtKB-SubCell"/>
</dbReference>
<feature type="transmembrane region" description="Helical" evidence="5">
    <location>
        <begin position="12"/>
        <end position="29"/>
    </location>
</feature>
<keyword evidence="2 5" id="KW-0812">Transmembrane</keyword>